<protein>
    <submittedName>
        <fullName evidence="2">Uncharacterized protein</fullName>
    </submittedName>
</protein>
<evidence type="ECO:0000313" key="2">
    <source>
        <dbReference type="EMBL" id="PPQ67452.1"/>
    </source>
</evidence>
<feature type="compositionally biased region" description="Polar residues" evidence="1">
    <location>
        <begin position="79"/>
        <end position="91"/>
    </location>
</feature>
<evidence type="ECO:0000313" key="3">
    <source>
        <dbReference type="Proteomes" id="UP000284706"/>
    </source>
</evidence>
<dbReference type="AlphaFoldDB" id="A0A409VMF8"/>
<feature type="region of interest" description="Disordered" evidence="1">
    <location>
        <begin position="67"/>
        <end position="97"/>
    </location>
</feature>
<proteinExistence type="predicted"/>
<dbReference type="Proteomes" id="UP000284706">
    <property type="component" value="Unassembled WGS sequence"/>
</dbReference>
<dbReference type="InParanoid" id="A0A409VMF8"/>
<sequence length="161" mass="16945">MVAEPALCSASSDARATPSAKAAVGVHCLCYVGERLRGIEDSIHLAFFTFSPSVAVPRAGGSDSGDLLYRVSPSPAPKSVSNPSSQYTATPSDALKSPVMGEKPMPASVLCHDETLCAYAERKKSMTTTGRKMTHITYPVLVASTTMSIAFERVALMKAMG</sequence>
<organism evidence="2 3">
    <name type="scientific">Gymnopilus dilepis</name>
    <dbReference type="NCBI Taxonomy" id="231916"/>
    <lineage>
        <taxon>Eukaryota</taxon>
        <taxon>Fungi</taxon>
        <taxon>Dikarya</taxon>
        <taxon>Basidiomycota</taxon>
        <taxon>Agaricomycotina</taxon>
        <taxon>Agaricomycetes</taxon>
        <taxon>Agaricomycetidae</taxon>
        <taxon>Agaricales</taxon>
        <taxon>Agaricineae</taxon>
        <taxon>Hymenogastraceae</taxon>
        <taxon>Gymnopilus</taxon>
    </lineage>
</organism>
<evidence type="ECO:0000256" key="1">
    <source>
        <dbReference type="SAM" id="MobiDB-lite"/>
    </source>
</evidence>
<name>A0A409VMF8_9AGAR</name>
<keyword evidence="3" id="KW-1185">Reference proteome</keyword>
<comment type="caution">
    <text evidence="2">The sequence shown here is derived from an EMBL/GenBank/DDBJ whole genome shotgun (WGS) entry which is preliminary data.</text>
</comment>
<accession>A0A409VMF8</accession>
<reference evidence="2 3" key="1">
    <citation type="journal article" date="2018" name="Evol. Lett.">
        <title>Horizontal gene cluster transfer increased hallucinogenic mushroom diversity.</title>
        <authorList>
            <person name="Reynolds H.T."/>
            <person name="Vijayakumar V."/>
            <person name="Gluck-Thaler E."/>
            <person name="Korotkin H.B."/>
            <person name="Matheny P.B."/>
            <person name="Slot J.C."/>
        </authorList>
    </citation>
    <scope>NUCLEOTIDE SEQUENCE [LARGE SCALE GENOMIC DNA]</scope>
    <source>
        <strain evidence="2 3">SRW20</strain>
    </source>
</reference>
<gene>
    <name evidence="2" type="ORF">CVT26_007246</name>
</gene>
<dbReference type="EMBL" id="NHYE01005612">
    <property type="protein sequence ID" value="PPQ67452.1"/>
    <property type="molecule type" value="Genomic_DNA"/>
</dbReference>